<dbReference type="FunFam" id="3.10.20.30:FF:000002">
    <property type="entry name" value="GTP pyrophosphokinase (RelA/SpoT)"/>
    <property type="match status" value="1"/>
</dbReference>
<sequence length="293" mass="32431">MDIVGVRVLCDEVRDCYQAVGVVHHLWQPVAGHFNDFIAQPRFGVYQSLHTTVVGPDHQPVEVQIRTHDMDRTADYGVAAGIFERGALRWTGSSQSNNDEIALIRVIGNWRREQFNPETSLEGLRSGQPQALMFTPRGDVISLPIGSTPVDFAYAIHTEVGHRCIGARVNGGPVELDYRLQGGEVVEVITSRARNAGPSREWLSFVASKRAKQKVTKWFARERRREEIRSGSVEVAAEARRTGIPFQGVVPVDAMAATATAMGFKSVDDLYLAIAQDRISVRQVIRVLVESIG</sequence>
<dbReference type="SUPFAM" id="SSF81301">
    <property type="entry name" value="Nucleotidyltransferase"/>
    <property type="match status" value="1"/>
</dbReference>
<dbReference type="PANTHER" id="PTHR21262:SF31">
    <property type="entry name" value="GTP PYROPHOSPHOKINASE"/>
    <property type="match status" value="1"/>
</dbReference>
<dbReference type="AlphaFoldDB" id="A0A100WSP8"/>
<reference evidence="4" key="2">
    <citation type="submission" date="2016-02" db="EMBL/GenBank/DDBJ databases">
        <title>Draft genome sequence of five rapidly growing Mycobacterium species.</title>
        <authorList>
            <person name="Katahira K."/>
            <person name="Gotou Y."/>
            <person name="Iida K."/>
            <person name="Ogura Y."/>
            <person name="Hayashi T."/>
        </authorList>
    </citation>
    <scope>NUCLEOTIDE SEQUENCE [LARGE SCALE GENOMIC DNA]</scope>
    <source>
        <strain evidence="4">JCM6368</strain>
    </source>
</reference>
<protein>
    <submittedName>
        <fullName evidence="3">Putative ppGpp synthetase</fullName>
    </submittedName>
</protein>
<dbReference type="Pfam" id="PF02824">
    <property type="entry name" value="TGS"/>
    <property type="match status" value="1"/>
</dbReference>
<dbReference type="GO" id="GO:0005886">
    <property type="term" value="C:plasma membrane"/>
    <property type="evidence" value="ECO:0007669"/>
    <property type="project" value="TreeGrafter"/>
</dbReference>
<dbReference type="GO" id="GO:0015969">
    <property type="term" value="P:guanosine tetraphosphate metabolic process"/>
    <property type="evidence" value="ECO:0007669"/>
    <property type="project" value="InterPro"/>
</dbReference>
<dbReference type="InterPro" id="IPR007685">
    <property type="entry name" value="RelA_SpoT"/>
</dbReference>
<evidence type="ECO:0000259" key="2">
    <source>
        <dbReference type="PROSITE" id="PS51880"/>
    </source>
</evidence>
<dbReference type="InterPro" id="IPR012676">
    <property type="entry name" value="TGS-like"/>
</dbReference>
<dbReference type="InterPro" id="IPR043519">
    <property type="entry name" value="NT_sf"/>
</dbReference>
<dbReference type="SMART" id="SM00954">
    <property type="entry name" value="RelA_SpoT"/>
    <property type="match status" value="1"/>
</dbReference>
<proteinExistence type="inferred from homology"/>
<dbReference type="SUPFAM" id="SSF81271">
    <property type="entry name" value="TGS-like"/>
    <property type="match status" value="1"/>
</dbReference>
<comment type="caution">
    <text evidence="3">The sequence shown here is derived from an EMBL/GenBank/DDBJ whole genome shotgun (WGS) entry which is preliminary data.</text>
</comment>
<accession>A0A100WSP8</accession>
<comment type="similarity">
    <text evidence="1">Belongs to the RelA/SpoT family.</text>
</comment>
<dbReference type="Gene3D" id="3.30.460.10">
    <property type="entry name" value="Beta Polymerase, domain 2"/>
    <property type="match status" value="1"/>
</dbReference>
<dbReference type="InterPro" id="IPR012675">
    <property type="entry name" value="Beta-grasp_dom_sf"/>
</dbReference>
<dbReference type="InterPro" id="IPR033655">
    <property type="entry name" value="TGS_RelA/SpoT"/>
</dbReference>
<organism evidence="3 4">
    <name type="scientific">Mycolicibacterium fortuitum subsp. acetamidolyticum</name>
    <dbReference type="NCBI Taxonomy" id="144550"/>
    <lineage>
        <taxon>Bacteria</taxon>
        <taxon>Bacillati</taxon>
        <taxon>Actinomycetota</taxon>
        <taxon>Actinomycetes</taxon>
        <taxon>Mycobacteriales</taxon>
        <taxon>Mycobacteriaceae</taxon>
        <taxon>Mycolicibacterium</taxon>
    </lineage>
</organism>
<gene>
    <name evidence="3" type="ORF">RMCFA_3927</name>
</gene>
<dbReference type="InterPro" id="IPR004095">
    <property type="entry name" value="TGS"/>
</dbReference>
<dbReference type="PROSITE" id="PS51880">
    <property type="entry name" value="TGS"/>
    <property type="match status" value="1"/>
</dbReference>
<feature type="domain" description="TGS" evidence="2">
    <location>
        <begin position="127"/>
        <end position="190"/>
    </location>
</feature>
<dbReference type="Pfam" id="PF04607">
    <property type="entry name" value="RelA_SpoT"/>
    <property type="match status" value="1"/>
</dbReference>
<dbReference type="CDD" id="cd05399">
    <property type="entry name" value="NT_Rel-Spo_like"/>
    <property type="match status" value="1"/>
</dbReference>
<dbReference type="Gene3D" id="3.10.20.30">
    <property type="match status" value="1"/>
</dbReference>
<evidence type="ECO:0000256" key="1">
    <source>
        <dbReference type="ARBA" id="ARBA00007476"/>
    </source>
</evidence>
<dbReference type="CDD" id="cd01668">
    <property type="entry name" value="TGS_RSH"/>
    <property type="match status" value="1"/>
</dbReference>
<dbReference type="PANTHER" id="PTHR21262">
    <property type="entry name" value="GUANOSINE-3',5'-BIS DIPHOSPHATE 3'-PYROPHOSPHOHYDROLASE"/>
    <property type="match status" value="1"/>
</dbReference>
<dbReference type="Proteomes" id="UP000069705">
    <property type="component" value="Unassembled WGS sequence"/>
</dbReference>
<evidence type="ECO:0000313" key="4">
    <source>
        <dbReference type="Proteomes" id="UP000069705"/>
    </source>
</evidence>
<name>A0A100WSP8_MYCFO</name>
<dbReference type="EMBL" id="BCSZ01000035">
    <property type="protein sequence ID" value="GAT03815.1"/>
    <property type="molecule type" value="Genomic_DNA"/>
</dbReference>
<evidence type="ECO:0000313" key="3">
    <source>
        <dbReference type="EMBL" id="GAT03815.1"/>
    </source>
</evidence>
<reference evidence="3 4" key="1">
    <citation type="journal article" date="2016" name="Genome Announc.">
        <title>Draft Genome Sequences of Five Rapidly Growing Mycobacterium Species, M. thermoresistibile, M. fortuitum subsp. acetamidolyticum, M. canariasense, M. brisbanense, and M. novocastrense.</title>
        <authorList>
            <person name="Katahira K."/>
            <person name="Ogura Y."/>
            <person name="Gotoh Y."/>
            <person name="Hayashi T."/>
        </authorList>
    </citation>
    <scope>NUCLEOTIDE SEQUENCE [LARGE SCALE GENOMIC DNA]</scope>
    <source>
        <strain evidence="3 4">JCM6368</strain>
    </source>
</reference>